<dbReference type="EMBL" id="KV417287">
    <property type="protein sequence ID" value="KZO95708.1"/>
    <property type="molecule type" value="Genomic_DNA"/>
</dbReference>
<accession>A0A167LHV2</accession>
<protein>
    <recommendedName>
        <fullName evidence="4">CoA-dependent acyltransferase</fullName>
    </recommendedName>
</protein>
<dbReference type="Gene3D" id="3.30.559.30">
    <property type="entry name" value="Nonribosomal peptide synthetase, condensation domain"/>
    <property type="match status" value="1"/>
</dbReference>
<dbReference type="AlphaFoldDB" id="A0A167LHV2"/>
<evidence type="ECO:0000256" key="1">
    <source>
        <dbReference type="SAM" id="MobiDB-lite"/>
    </source>
</evidence>
<keyword evidence="3" id="KW-1185">Reference proteome</keyword>
<evidence type="ECO:0000313" key="2">
    <source>
        <dbReference type="EMBL" id="KZO95708.1"/>
    </source>
</evidence>
<evidence type="ECO:0008006" key="4">
    <source>
        <dbReference type="Google" id="ProtNLM"/>
    </source>
</evidence>
<dbReference type="Proteomes" id="UP000076738">
    <property type="component" value="Unassembled WGS sequence"/>
</dbReference>
<dbReference type="OrthoDB" id="3355480at2759"/>
<dbReference type="PANTHER" id="PTHR28037">
    <property type="entry name" value="ALCOHOL O-ACETYLTRANSFERASE 1-RELATED"/>
    <property type="match status" value="1"/>
</dbReference>
<dbReference type="PANTHER" id="PTHR28037:SF1">
    <property type="entry name" value="ALCOHOL O-ACETYLTRANSFERASE 1-RELATED"/>
    <property type="match status" value="1"/>
</dbReference>
<gene>
    <name evidence="2" type="ORF">CALVIDRAFT_482401</name>
</gene>
<sequence length="585" mass="64683">MIDTALANTFGTKARLPPSPPSSAPRTRANSTEYPVPDAHAQAADKHVQPGLQLPTPPQTPTKLPVEAVWERKLGETELSYFLPSRAEGVNDMYLCIDFTAPAALVTDERVRMVWAIIRTRHPLLGAEVRMQEGEYDSASFRYSAARTAGEELERASENLRISVQTKDEVILDYLNGPRLLSKERPAYLLFARDPATSCAEGSLPTPDASPRLDVLAHAPVQDETAEFHFCLCTTHYLGDGMALHKTANEFFALLGGDSSEPELSELLEHEWTDRYILPQREQNPIPQPLEAKLPSVPARPFAKHAARVDFDNLQRKAIGGHVIPRQKHGPRRTTVPTVPFSKDETKRVLKECKKNGVTISHVIFALCNLVWAGIKPCGEEELPTMMYAAANLRPNFPPLPESHFYLAVTYFNIILPSFVPRTLSTAQVLWMRSQSVKRQMASVVGSKMFVSRARLMATQRAEQAKRWAAEDDARAAGTWIAPPPAPAASADGPAQQPKVPSQALLGLSMLGNLDAVYAHASYPRLALHGLTTGSRQRGGAMLLFAYTFAGRLWLSLGYDENGFEKETVGRFWQGLLDGVREHLL</sequence>
<dbReference type="InterPro" id="IPR023213">
    <property type="entry name" value="CAT-like_dom_sf"/>
</dbReference>
<feature type="region of interest" description="Disordered" evidence="1">
    <location>
        <begin position="1"/>
        <end position="62"/>
    </location>
</feature>
<feature type="compositionally biased region" description="Polar residues" evidence="1">
    <location>
        <begin position="1"/>
        <end position="11"/>
    </location>
</feature>
<dbReference type="STRING" id="1330018.A0A167LHV2"/>
<evidence type="ECO:0000313" key="3">
    <source>
        <dbReference type="Proteomes" id="UP000076738"/>
    </source>
</evidence>
<dbReference type="InterPro" id="IPR052058">
    <property type="entry name" value="Alcohol_O-acetyltransferase"/>
</dbReference>
<name>A0A167LHV2_CALVF</name>
<dbReference type="Gene3D" id="3.30.559.10">
    <property type="entry name" value="Chloramphenicol acetyltransferase-like domain"/>
    <property type="match status" value="1"/>
</dbReference>
<proteinExistence type="predicted"/>
<reference evidence="2 3" key="1">
    <citation type="journal article" date="2016" name="Mol. Biol. Evol.">
        <title>Comparative Genomics of Early-Diverging Mushroom-Forming Fungi Provides Insights into the Origins of Lignocellulose Decay Capabilities.</title>
        <authorList>
            <person name="Nagy L.G."/>
            <person name="Riley R."/>
            <person name="Tritt A."/>
            <person name="Adam C."/>
            <person name="Daum C."/>
            <person name="Floudas D."/>
            <person name="Sun H."/>
            <person name="Yadav J.S."/>
            <person name="Pangilinan J."/>
            <person name="Larsson K.H."/>
            <person name="Matsuura K."/>
            <person name="Barry K."/>
            <person name="Labutti K."/>
            <person name="Kuo R."/>
            <person name="Ohm R.A."/>
            <person name="Bhattacharya S.S."/>
            <person name="Shirouzu T."/>
            <person name="Yoshinaga Y."/>
            <person name="Martin F.M."/>
            <person name="Grigoriev I.V."/>
            <person name="Hibbett D.S."/>
        </authorList>
    </citation>
    <scope>NUCLEOTIDE SEQUENCE [LARGE SCALE GENOMIC DNA]</scope>
    <source>
        <strain evidence="2 3">TUFC12733</strain>
    </source>
</reference>
<organism evidence="2 3">
    <name type="scientific">Calocera viscosa (strain TUFC12733)</name>
    <dbReference type="NCBI Taxonomy" id="1330018"/>
    <lineage>
        <taxon>Eukaryota</taxon>
        <taxon>Fungi</taxon>
        <taxon>Dikarya</taxon>
        <taxon>Basidiomycota</taxon>
        <taxon>Agaricomycotina</taxon>
        <taxon>Dacrymycetes</taxon>
        <taxon>Dacrymycetales</taxon>
        <taxon>Dacrymycetaceae</taxon>
        <taxon>Calocera</taxon>
    </lineage>
</organism>